<name>A0ABQ9IK07_9NEOP</name>
<dbReference type="EMBL" id="JARBHB010000001">
    <property type="protein sequence ID" value="KAJ8897033.1"/>
    <property type="molecule type" value="Genomic_DNA"/>
</dbReference>
<accession>A0ABQ9IK07</accession>
<feature type="region of interest" description="Disordered" evidence="1">
    <location>
        <begin position="39"/>
        <end position="76"/>
    </location>
</feature>
<evidence type="ECO:0000313" key="2">
    <source>
        <dbReference type="EMBL" id="KAJ8897033.1"/>
    </source>
</evidence>
<organism evidence="2 3">
    <name type="scientific">Dryococelus australis</name>
    <dbReference type="NCBI Taxonomy" id="614101"/>
    <lineage>
        <taxon>Eukaryota</taxon>
        <taxon>Metazoa</taxon>
        <taxon>Ecdysozoa</taxon>
        <taxon>Arthropoda</taxon>
        <taxon>Hexapoda</taxon>
        <taxon>Insecta</taxon>
        <taxon>Pterygota</taxon>
        <taxon>Neoptera</taxon>
        <taxon>Polyneoptera</taxon>
        <taxon>Phasmatodea</taxon>
        <taxon>Verophasmatodea</taxon>
        <taxon>Anareolatae</taxon>
        <taxon>Phasmatidae</taxon>
        <taxon>Eurycanthinae</taxon>
        <taxon>Dryococelus</taxon>
    </lineage>
</organism>
<comment type="caution">
    <text evidence="2">The sequence shown here is derived from an EMBL/GenBank/DDBJ whole genome shotgun (WGS) entry which is preliminary data.</text>
</comment>
<protein>
    <submittedName>
        <fullName evidence="2">Uncharacterized protein</fullName>
    </submittedName>
</protein>
<sequence>MKSLRIQGRVMNSQQENAKELIQDLLLEGNEGGFTPVNHNTTHQPRGYSQSQHSSGRVWGTTNHNTPLVGGRRMGEWWGEGGEEVEKGRDYELPGRPQSDKSRGINLPRTVLEHDLWSHGAATTLPLPNNLPHTTGPRCRGTKSAFPHARATRCVSSASSHAHLRRAALYRDETAVILQPPALASKMSGVQFANQPAPGNLLASRQPGQWVTLSRSAVTNQECRARSQSLVQPIRGQTTRLPSRRAEFDSRQVARMWESCRTMPLIGAFFRVSDTPPPASFSPRSTFIASQDHNVNSRPILSTHSLTNSPIAKATDCAVCRGGPCLMRNQRIDLSSMETQIRSSGRQESFHVFRQGLLSPAGPVPEPAANQKSLQHTDVEGRAVWTGLRERRSSQWESVQGRERQLDEEPVEIWAEGSVCETGASQKQFSDTHKTPYDRVKRCRERKINTEASERVNRRGWLPYVPLCPGDRWLRRAGWDEGRGRGCILFGTSVPCRERDARLRDARTRRPPPNPLTPLLNTPIQTNSIFCPPPLWYSHLLPIIPHCPSPPEAYAPRVAVIARDIAIAQCVAADFLRLTAMKGFVILSRIINGDQ</sequence>
<evidence type="ECO:0000256" key="1">
    <source>
        <dbReference type="SAM" id="MobiDB-lite"/>
    </source>
</evidence>
<gene>
    <name evidence="2" type="ORF">PR048_002379</name>
</gene>
<keyword evidence="3" id="KW-1185">Reference proteome</keyword>
<feature type="region of interest" description="Disordered" evidence="1">
    <location>
        <begin position="359"/>
        <end position="378"/>
    </location>
</feature>
<reference evidence="2 3" key="1">
    <citation type="submission" date="2023-02" db="EMBL/GenBank/DDBJ databases">
        <title>LHISI_Scaffold_Assembly.</title>
        <authorList>
            <person name="Stuart O.P."/>
            <person name="Cleave R."/>
            <person name="Magrath M.J.L."/>
            <person name="Mikheyev A.S."/>
        </authorList>
    </citation>
    <scope>NUCLEOTIDE SEQUENCE [LARGE SCALE GENOMIC DNA]</scope>
    <source>
        <strain evidence="2">Daus_M_001</strain>
        <tissue evidence="2">Leg muscle</tissue>
    </source>
</reference>
<feature type="compositionally biased region" description="Polar residues" evidence="1">
    <location>
        <begin position="39"/>
        <end position="66"/>
    </location>
</feature>
<proteinExistence type="predicted"/>
<evidence type="ECO:0000313" key="3">
    <source>
        <dbReference type="Proteomes" id="UP001159363"/>
    </source>
</evidence>
<dbReference type="Proteomes" id="UP001159363">
    <property type="component" value="Chromosome 1"/>
</dbReference>